<dbReference type="EMBL" id="PIEU01000043">
    <property type="protein sequence ID" value="PZL75564.1"/>
    <property type="molecule type" value="Genomic_DNA"/>
</dbReference>
<comment type="caution">
    <text evidence="1">The sequence shown here is derived from an EMBL/GenBank/DDBJ whole genome shotgun (WGS) entry which is preliminary data.</text>
</comment>
<dbReference type="Proteomes" id="UP000249828">
    <property type="component" value="Unassembled WGS sequence"/>
</dbReference>
<gene>
    <name evidence="1" type="ORF">CI088_04870</name>
</gene>
<evidence type="ECO:0000313" key="2">
    <source>
        <dbReference type="Proteomes" id="UP000249828"/>
    </source>
</evidence>
<sequence length="66" mass="7722">MGFSSIGQRKKQKPSIIFEIKKNMTFLGNDLRLLLIYKIKRFHYGVYLSAEAKQAHYAFKIGRKSL</sequence>
<keyword evidence="2" id="KW-1185">Reference proteome</keyword>
<reference evidence="1 2" key="1">
    <citation type="submission" date="2017-11" db="EMBL/GenBank/DDBJ databases">
        <title>Draft genome sequence of Enterococcus plantarum TRW2 strain isolated from lettuce.</title>
        <authorList>
            <person name="Kim E.B."/>
            <person name="Marco M.L."/>
            <person name="Williams T.R."/>
            <person name="You I.H."/>
        </authorList>
    </citation>
    <scope>NUCLEOTIDE SEQUENCE [LARGE SCALE GENOMIC DNA]</scope>
    <source>
        <strain evidence="1 2">TRW2</strain>
    </source>
</reference>
<protein>
    <submittedName>
        <fullName evidence="1">Uncharacterized protein</fullName>
    </submittedName>
</protein>
<proteinExistence type="predicted"/>
<dbReference type="AlphaFoldDB" id="A0A2W3ZN97"/>
<accession>A0A2W3ZN97</accession>
<organism evidence="1 2">
    <name type="scientific">Enterococcus plantarum</name>
    <dbReference type="NCBI Taxonomy" id="1077675"/>
    <lineage>
        <taxon>Bacteria</taxon>
        <taxon>Bacillati</taxon>
        <taxon>Bacillota</taxon>
        <taxon>Bacilli</taxon>
        <taxon>Lactobacillales</taxon>
        <taxon>Enterococcaceae</taxon>
        <taxon>Enterococcus</taxon>
    </lineage>
</organism>
<evidence type="ECO:0000313" key="1">
    <source>
        <dbReference type="EMBL" id="PZL75564.1"/>
    </source>
</evidence>
<name>A0A2W3ZN97_9ENTE</name>